<dbReference type="Proteomes" id="UP000824013">
    <property type="component" value="Unassembled WGS sequence"/>
</dbReference>
<gene>
    <name evidence="2" type="ORF">H9820_03905</name>
</gene>
<evidence type="ECO:0000256" key="1">
    <source>
        <dbReference type="SAM" id="MobiDB-lite"/>
    </source>
</evidence>
<accession>A0A9D1ZLQ7</accession>
<comment type="caution">
    <text evidence="2">The sequence shown here is derived from an EMBL/GenBank/DDBJ whole genome shotgun (WGS) entry which is preliminary data.</text>
</comment>
<evidence type="ECO:0000313" key="3">
    <source>
        <dbReference type="Proteomes" id="UP000824013"/>
    </source>
</evidence>
<name>A0A9D1ZLQ7_9LACO</name>
<feature type="region of interest" description="Disordered" evidence="1">
    <location>
        <begin position="1"/>
        <end position="32"/>
    </location>
</feature>
<dbReference type="AlphaFoldDB" id="A0A9D1ZLQ7"/>
<dbReference type="EMBL" id="DXCM01000025">
    <property type="protein sequence ID" value="HIY92075.1"/>
    <property type="molecule type" value="Genomic_DNA"/>
</dbReference>
<reference evidence="2" key="2">
    <citation type="submission" date="2021-04" db="EMBL/GenBank/DDBJ databases">
        <authorList>
            <person name="Gilroy R."/>
        </authorList>
    </citation>
    <scope>NUCLEOTIDE SEQUENCE</scope>
    <source>
        <strain evidence="2">3204</strain>
    </source>
</reference>
<sequence>MKKKKKKSAIKKKQRRMKAKQLANQKQIHSHLKVGDTVKHNGHLVLIKEIHAGIAELSDGYGVSIDSLSRVDLDD</sequence>
<reference evidence="2" key="1">
    <citation type="journal article" date="2021" name="PeerJ">
        <title>Extensive microbial diversity within the chicken gut microbiome revealed by metagenomics and culture.</title>
        <authorList>
            <person name="Gilroy R."/>
            <person name="Ravi A."/>
            <person name="Getino M."/>
            <person name="Pursley I."/>
            <person name="Horton D.L."/>
            <person name="Alikhan N.F."/>
            <person name="Baker D."/>
            <person name="Gharbi K."/>
            <person name="Hall N."/>
            <person name="Watson M."/>
            <person name="Adriaenssens E.M."/>
            <person name="Foster-Nyarko E."/>
            <person name="Jarju S."/>
            <person name="Secka A."/>
            <person name="Antonio M."/>
            <person name="Oren A."/>
            <person name="Chaudhuri R.R."/>
            <person name="La Ragione R."/>
            <person name="Hildebrand F."/>
            <person name="Pallen M.J."/>
        </authorList>
    </citation>
    <scope>NUCLEOTIDE SEQUENCE</scope>
    <source>
        <strain evidence="2">3204</strain>
    </source>
</reference>
<organism evidence="2 3">
    <name type="scientific">Candidatus Companilactobacillus pullicola</name>
    <dbReference type="NCBI Taxonomy" id="2838523"/>
    <lineage>
        <taxon>Bacteria</taxon>
        <taxon>Bacillati</taxon>
        <taxon>Bacillota</taxon>
        <taxon>Bacilli</taxon>
        <taxon>Lactobacillales</taxon>
        <taxon>Lactobacillaceae</taxon>
        <taxon>Companilactobacillus</taxon>
    </lineage>
</organism>
<proteinExistence type="predicted"/>
<protein>
    <submittedName>
        <fullName evidence="2">Uncharacterized protein</fullName>
    </submittedName>
</protein>
<evidence type="ECO:0000313" key="2">
    <source>
        <dbReference type="EMBL" id="HIY92075.1"/>
    </source>
</evidence>
<feature type="compositionally biased region" description="Basic residues" evidence="1">
    <location>
        <begin position="1"/>
        <end position="19"/>
    </location>
</feature>